<gene>
    <name evidence="2" type="ORF">VNO77_03013</name>
</gene>
<evidence type="ECO:0000313" key="2">
    <source>
        <dbReference type="EMBL" id="KAK7360990.1"/>
    </source>
</evidence>
<sequence>MHVTPRAVFIAHIQTMQRWALLLQGLLLRPMLSGNRNSVHMDWNISTTVIVVPLSRIIFFKNVHIQFTEDLSAHNQCESTIRSTSPLWLYRTLGGIRYIRTFVGKSGRNEPQLLMRKDMNGLGKGQPTNATKKSKFSKQ</sequence>
<protein>
    <submittedName>
        <fullName evidence="2">Uncharacterized protein</fullName>
    </submittedName>
</protein>
<name>A0AAN9MU05_CANGL</name>
<accession>A0AAN9MU05</accession>
<proteinExistence type="predicted"/>
<keyword evidence="3" id="KW-1185">Reference proteome</keyword>
<dbReference type="EMBL" id="JAYMYQ010000001">
    <property type="protein sequence ID" value="KAK7360990.1"/>
    <property type="molecule type" value="Genomic_DNA"/>
</dbReference>
<organism evidence="2 3">
    <name type="scientific">Canavalia gladiata</name>
    <name type="common">Sword bean</name>
    <name type="synonym">Dolichos gladiatus</name>
    <dbReference type="NCBI Taxonomy" id="3824"/>
    <lineage>
        <taxon>Eukaryota</taxon>
        <taxon>Viridiplantae</taxon>
        <taxon>Streptophyta</taxon>
        <taxon>Embryophyta</taxon>
        <taxon>Tracheophyta</taxon>
        <taxon>Spermatophyta</taxon>
        <taxon>Magnoliopsida</taxon>
        <taxon>eudicotyledons</taxon>
        <taxon>Gunneridae</taxon>
        <taxon>Pentapetalae</taxon>
        <taxon>rosids</taxon>
        <taxon>fabids</taxon>
        <taxon>Fabales</taxon>
        <taxon>Fabaceae</taxon>
        <taxon>Papilionoideae</taxon>
        <taxon>50 kb inversion clade</taxon>
        <taxon>NPAAA clade</taxon>
        <taxon>indigoferoid/millettioid clade</taxon>
        <taxon>Phaseoleae</taxon>
        <taxon>Canavalia</taxon>
    </lineage>
</organism>
<feature type="region of interest" description="Disordered" evidence="1">
    <location>
        <begin position="117"/>
        <end position="139"/>
    </location>
</feature>
<evidence type="ECO:0000256" key="1">
    <source>
        <dbReference type="SAM" id="MobiDB-lite"/>
    </source>
</evidence>
<dbReference type="Proteomes" id="UP001367508">
    <property type="component" value="Unassembled WGS sequence"/>
</dbReference>
<comment type="caution">
    <text evidence="2">The sequence shown here is derived from an EMBL/GenBank/DDBJ whole genome shotgun (WGS) entry which is preliminary data.</text>
</comment>
<dbReference type="AlphaFoldDB" id="A0AAN9MU05"/>
<evidence type="ECO:0000313" key="3">
    <source>
        <dbReference type="Proteomes" id="UP001367508"/>
    </source>
</evidence>
<reference evidence="2 3" key="1">
    <citation type="submission" date="2024-01" db="EMBL/GenBank/DDBJ databases">
        <title>The genomes of 5 underutilized Papilionoideae crops provide insights into root nodulation and disease resistanc.</title>
        <authorList>
            <person name="Jiang F."/>
        </authorList>
    </citation>
    <scope>NUCLEOTIDE SEQUENCE [LARGE SCALE GENOMIC DNA]</scope>
    <source>
        <strain evidence="2">LVBAO_FW01</strain>
        <tissue evidence="2">Leaves</tissue>
    </source>
</reference>